<dbReference type="Proteomes" id="UP000019140">
    <property type="component" value="Unassembled WGS sequence"/>
</dbReference>
<sequence length="113" mass="12535">MSLASGAKHLARVTTKGKQIPPELEPAIREVMGRYRFDQHQVPGGANVRLIEELGLVDYLAERMTLSGTPDDCKARIARARKAGAHQFCILVAFVDKIGFLRRWSESVMASLI</sequence>
<dbReference type="Gene3D" id="3.20.20.30">
    <property type="entry name" value="Luciferase-like domain"/>
    <property type="match status" value="1"/>
</dbReference>
<reference evidence="1 2" key="1">
    <citation type="journal article" date="2014" name="Nature">
        <title>An environmental bacterial taxon with a large and distinct metabolic repertoire.</title>
        <authorList>
            <person name="Wilson M.C."/>
            <person name="Mori T."/>
            <person name="Ruckert C."/>
            <person name="Uria A.R."/>
            <person name="Helf M.J."/>
            <person name="Takada K."/>
            <person name="Gernert C."/>
            <person name="Steffens U.A."/>
            <person name="Heycke N."/>
            <person name="Schmitt S."/>
            <person name="Rinke C."/>
            <person name="Helfrich E.J."/>
            <person name="Brachmann A.O."/>
            <person name="Gurgui C."/>
            <person name="Wakimoto T."/>
            <person name="Kracht M."/>
            <person name="Crusemann M."/>
            <person name="Hentschel U."/>
            <person name="Abe I."/>
            <person name="Matsunaga S."/>
            <person name="Kalinowski J."/>
            <person name="Takeyama H."/>
            <person name="Piel J."/>
        </authorList>
    </citation>
    <scope>NUCLEOTIDE SEQUENCE [LARGE SCALE GENOMIC DNA]</scope>
    <source>
        <strain evidence="2">TSY2</strain>
    </source>
</reference>
<comment type="caution">
    <text evidence="1">The sequence shown here is derived from an EMBL/GenBank/DDBJ whole genome shotgun (WGS) entry which is preliminary data.</text>
</comment>
<evidence type="ECO:0000313" key="2">
    <source>
        <dbReference type="Proteomes" id="UP000019140"/>
    </source>
</evidence>
<protein>
    <submittedName>
        <fullName evidence="1">Uncharacterized protein</fullName>
    </submittedName>
</protein>
<dbReference type="EMBL" id="AZHX01001336">
    <property type="protein sequence ID" value="ETX03978.1"/>
    <property type="molecule type" value="Genomic_DNA"/>
</dbReference>
<accession>W4M1G4</accession>
<dbReference type="InterPro" id="IPR036661">
    <property type="entry name" value="Luciferase-like_sf"/>
</dbReference>
<dbReference type="SUPFAM" id="SSF51679">
    <property type="entry name" value="Bacterial luciferase-like"/>
    <property type="match status" value="1"/>
</dbReference>
<name>W4M1G4_9BACT</name>
<keyword evidence="2" id="KW-1185">Reference proteome</keyword>
<dbReference type="HOGENOM" id="CLU_2128920_0_0_7"/>
<organism evidence="1 2">
    <name type="scientific">Candidatus Entotheonella gemina</name>
    <dbReference type="NCBI Taxonomy" id="1429439"/>
    <lineage>
        <taxon>Bacteria</taxon>
        <taxon>Pseudomonadati</taxon>
        <taxon>Nitrospinota/Tectimicrobiota group</taxon>
        <taxon>Candidatus Tectimicrobiota</taxon>
        <taxon>Candidatus Entotheonellia</taxon>
        <taxon>Candidatus Entotheonellales</taxon>
        <taxon>Candidatus Entotheonellaceae</taxon>
        <taxon>Candidatus Entotheonella</taxon>
    </lineage>
</organism>
<gene>
    <name evidence="1" type="ORF">ETSY2_31460</name>
</gene>
<dbReference type="AlphaFoldDB" id="W4M1G4"/>
<dbReference type="GO" id="GO:0016705">
    <property type="term" value="F:oxidoreductase activity, acting on paired donors, with incorporation or reduction of molecular oxygen"/>
    <property type="evidence" value="ECO:0007669"/>
    <property type="project" value="InterPro"/>
</dbReference>
<evidence type="ECO:0000313" key="1">
    <source>
        <dbReference type="EMBL" id="ETX03978.1"/>
    </source>
</evidence>
<proteinExistence type="predicted"/>